<gene>
    <name evidence="1" type="ORF">NQ317_005724</name>
</gene>
<keyword evidence="2" id="KW-1185">Reference proteome</keyword>
<evidence type="ECO:0000313" key="2">
    <source>
        <dbReference type="Proteomes" id="UP001162164"/>
    </source>
</evidence>
<dbReference type="Proteomes" id="UP001162164">
    <property type="component" value="Unassembled WGS sequence"/>
</dbReference>
<accession>A0ABQ9J973</accession>
<name>A0ABQ9J973_9CUCU</name>
<comment type="caution">
    <text evidence="1">The sequence shown here is derived from an EMBL/GenBank/DDBJ whole genome shotgun (WGS) entry which is preliminary data.</text>
</comment>
<reference evidence="1" key="1">
    <citation type="journal article" date="2023" name="Insect Mol. Biol.">
        <title>Genome sequencing provides insights into the evolution of gene families encoding plant cell wall-degrading enzymes in longhorned beetles.</title>
        <authorList>
            <person name="Shin N.R."/>
            <person name="Okamura Y."/>
            <person name="Kirsch R."/>
            <person name="Pauchet Y."/>
        </authorList>
    </citation>
    <scope>NUCLEOTIDE SEQUENCE</scope>
    <source>
        <strain evidence="1">MMC_N1</strain>
    </source>
</reference>
<evidence type="ECO:0000313" key="1">
    <source>
        <dbReference type="EMBL" id="KAJ8974213.1"/>
    </source>
</evidence>
<proteinExistence type="predicted"/>
<organism evidence="1 2">
    <name type="scientific">Molorchus minor</name>
    <dbReference type="NCBI Taxonomy" id="1323400"/>
    <lineage>
        <taxon>Eukaryota</taxon>
        <taxon>Metazoa</taxon>
        <taxon>Ecdysozoa</taxon>
        <taxon>Arthropoda</taxon>
        <taxon>Hexapoda</taxon>
        <taxon>Insecta</taxon>
        <taxon>Pterygota</taxon>
        <taxon>Neoptera</taxon>
        <taxon>Endopterygota</taxon>
        <taxon>Coleoptera</taxon>
        <taxon>Polyphaga</taxon>
        <taxon>Cucujiformia</taxon>
        <taxon>Chrysomeloidea</taxon>
        <taxon>Cerambycidae</taxon>
        <taxon>Lamiinae</taxon>
        <taxon>Monochamini</taxon>
        <taxon>Molorchus</taxon>
    </lineage>
</organism>
<sequence length="105" mass="12075">MELISDNFSVKNEKQFMKFSYRISHAAELISDNFFLGFTHVFVDRKFPSSSTRDNFRSTKNIRDLEKKLSVIILLLGEITSENGSGVGNKCAFANMRIFWSNALR</sequence>
<dbReference type="EMBL" id="JAPWTJ010001035">
    <property type="protein sequence ID" value="KAJ8974213.1"/>
    <property type="molecule type" value="Genomic_DNA"/>
</dbReference>
<protein>
    <submittedName>
        <fullName evidence="1">Uncharacterized protein</fullName>
    </submittedName>
</protein>